<evidence type="ECO:0000313" key="2">
    <source>
        <dbReference type="Proteomes" id="UP001164929"/>
    </source>
</evidence>
<evidence type="ECO:0000313" key="1">
    <source>
        <dbReference type="EMBL" id="KAJ6967944.1"/>
    </source>
</evidence>
<gene>
    <name evidence="1" type="ORF">NC653_036009</name>
</gene>
<protein>
    <submittedName>
        <fullName evidence="1">Uncharacterized protein</fullName>
    </submittedName>
</protein>
<proteinExistence type="predicted"/>
<dbReference type="Proteomes" id="UP001164929">
    <property type="component" value="Chromosome 16"/>
</dbReference>
<organism evidence="1 2">
    <name type="scientific">Populus alba x Populus x berolinensis</name>
    <dbReference type="NCBI Taxonomy" id="444605"/>
    <lineage>
        <taxon>Eukaryota</taxon>
        <taxon>Viridiplantae</taxon>
        <taxon>Streptophyta</taxon>
        <taxon>Embryophyta</taxon>
        <taxon>Tracheophyta</taxon>
        <taxon>Spermatophyta</taxon>
        <taxon>Magnoliopsida</taxon>
        <taxon>eudicotyledons</taxon>
        <taxon>Gunneridae</taxon>
        <taxon>Pentapetalae</taxon>
        <taxon>rosids</taxon>
        <taxon>fabids</taxon>
        <taxon>Malpighiales</taxon>
        <taxon>Salicaceae</taxon>
        <taxon>Saliceae</taxon>
        <taxon>Populus</taxon>
    </lineage>
</organism>
<keyword evidence="2" id="KW-1185">Reference proteome</keyword>
<accession>A0AAD6PUD2</accession>
<dbReference type="EMBL" id="JAQIZT010000016">
    <property type="protein sequence ID" value="KAJ6967944.1"/>
    <property type="molecule type" value="Genomic_DNA"/>
</dbReference>
<name>A0AAD6PUD2_9ROSI</name>
<comment type="caution">
    <text evidence="1">The sequence shown here is derived from an EMBL/GenBank/DDBJ whole genome shotgun (WGS) entry which is preliminary data.</text>
</comment>
<reference evidence="1 2" key="1">
    <citation type="journal article" date="2023" name="Mol. Ecol. Resour.">
        <title>Chromosome-level genome assembly of a triploid poplar Populus alba 'Berolinensis'.</title>
        <authorList>
            <person name="Chen S."/>
            <person name="Yu Y."/>
            <person name="Wang X."/>
            <person name="Wang S."/>
            <person name="Zhang T."/>
            <person name="Zhou Y."/>
            <person name="He R."/>
            <person name="Meng N."/>
            <person name="Wang Y."/>
            <person name="Liu W."/>
            <person name="Liu Z."/>
            <person name="Liu J."/>
            <person name="Guo Q."/>
            <person name="Huang H."/>
            <person name="Sederoff R.R."/>
            <person name="Wang G."/>
            <person name="Qu G."/>
            <person name="Chen S."/>
        </authorList>
    </citation>
    <scope>NUCLEOTIDE SEQUENCE [LARGE SCALE GENOMIC DNA]</scope>
    <source>
        <strain evidence="1">SC-2020</strain>
    </source>
</reference>
<dbReference type="AlphaFoldDB" id="A0AAD6PUD2"/>
<sequence length="28" mass="3392">MIWLTSWMMSNFLEEAVAAAWFHTKVYK</sequence>